<proteinExistence type="predicted"/>
<accession>A0A1M4ZMR1</accession>
<keyword evidence="1" id="KW-0175">Coiled coil</keyword>
<protein>
    <recommendedName>
        <fullName evidence="2">DUF4368 domain-containing protein</fullName>
    </recommendedName>
</protein>
<dbReference type="AlphaFoldDB" id="A0A1M4ZMR1"/>
<feature type="coiled-coil region" evidence="1">
    <location>
        <begin position="27"/>
        <end position="61"/>
    </location>
</feature>
<feature type="domain" description="DUF4368" evidence="2">
    <location>
        <begin position="48"/>
        <end position="89"/>
    </location>
</feature>
<reference evidence="4" key="1">
    <citation type="submission" date="2016-11" db="EMBL/GenBank/DDBJ databases">
        <authorList>
            <person name="Varghese N."/>
            <person name="Submissions S."/>
        </authorList>
    </citation>
    <scope>NUCLEOTIDE SEQUENCE [LARGE SCALE GENOMIC DNA]</scope>
    <source>
        <strain evidence="4">DSM 18095</strain>
    </source>
</reference>
<dbReference type="InterPro" id="IPR025378">
    <property type="entry name" value="DUF4368"/>
</dbReference>
<dbReference type="Proteomes" id="UP000184114">
    <property type="component" value="Unassembled WGS sequence"/>
</dbReference>
<evidence type="ECO:0000256" key="1">
    <source>
        <dbReference type="SAM" id="Coils"/>
    </source>
</evidence>
<sequence>MDIRNDYLKGISISEISRTYNINWRTAKKYAEEYYSLKAEQEEIEERLSEIENANQRAKNFIKLAESYCDFGEITLTAINEFINKIVVMSEM</sequence>
<gene>
    <name evidence="3" type="ORF">SAMN02745784_03112</name>
</gene>
<organism evidence="3 4">
    <name type="scientific">Tissierella praeacuta DSM 18095</name>
    <dbReference type="NCBI Taxonomy" id="1123404"/>
    <lineage>
        <taxon>Bacteria</taxon>
        <taxon>Bacillati</taxon>
        <taxon>Bacillota</taxon>
        <taxon>Tissierellia</taxon>
        <taxon>Tissierellales</taxon>
        <taxon>Tissierellaceae</taxon>
        <taxon>Tissierella</taxon>
    </lineage>
</organism>
<evidence type="ECO:0000313" key="3">
    <source>
        <dbReference type="EMBL" id="SHF19082.1"/>
    </source>
</evidence>
<dbReference type="Pfam" id="PF14287">
    <property type="entry name" value="DUF4368"/>
    <property type="match status" value="1"/>
</dbReference>
<keyword evidence="4" id="KW-1185">Reference proteome</keyword>
<dbReference type="EMBL" id="FQTY01000027">
    <property type="protein sequence ID" value="SHF19082.1"/>
    <property type="molecule type" value="Genomic_DNA"/>
</dbReference>
<name>A0A1M4ZMR1_9FIRM</name>
<evidence type="ECO:0000259" key="2">
    <source>
        <dbReference type="Pfam" id="PF14287"/>
    </source>
</evidence>
<dbReference type="STRING" id="1123404.SAMN02745784_03112"/>
<evidence type="ECO:0000313" key="4">
    <source>
        <dbReference type="Proteomes" id="UP000184114"/>
    </source>
</evidence>